<feature type="non-terminal residue" evidence="1">
    <location>
        <position position="1"/>
    </location>
</feature>
<dbReference type="OMA" id="NEGWASC"/>
<reference evidence="1 2" key="1">
    <citation type="journal article" date="2006" name="Science">
        <title>Phytophthora genome sequences uncover evolutionary origins and mechanisms of pathogenesis.</title>
        <authorList>
            <person name="Tyler B.M."/>
            <person name="Tripathy S."/>
            <person name="Zhang X."/>
            <person name="Dehal P."/>
            <person name="Jiang R.H."/>
            <person name="Aerts A."/>
            <person name="Arredondo F.D."/>
            <person name="Baxter L."/>
            <person name="Bensasson D."/>
            <person name="Beynon J.L."/>
            <person name="Chapman J."/>
            <person name="Damasceno C.M."/>
            <person name="Dorrance A.E."/>
            <person name="Dou D."/>
            <person name="Dickerman A.W."/>
            <person name="Dubchak I.L."/>
            <person name="Garbelotto M."/>
            <person name="Gijzen M."/>
            <person name="Gordon S.G."/>
            <person name="Govers F."/>
            <person name="Grunwald N.J."/>
            <person name="Huang W."/>
            <person name="Ivors K.L."/>
            <person name="Jones R.W."/>
            <person name="Kamoun S."/>
            <person name="Krampis K."/>
            <person name="Lamour K.H."/>
            <person name="Lee M.K."/>
            <person name="McDonald W.H."/>
            <person name="Medina M."/>
            <person name="Meijer H.J."/>
            <person name="Nordberg E.K."/>
            <person name="Maclean D.J."/>
            <person name="Ospina-Giraldo M.D."/>
            <person name="Morris P.F."/>
            <person name="Phuntumart V."/>
            <person name="Putnam N.H."/>
            <person name="Rash S."/>
            <person name="Rose J.K."/>
            <person name="Sakihama Y."/>
            <person name="Salamov A.A."/>
            <person name="Savidor A."/>
            <person name="Scheuring C.F."/>
            <person name="Smith B.M."/>
            <person name="Sobral B.W."/>
            <person name="Terry A."/>
            <person name="Torto-Alalibo T.A."/>
            <person name="Win J."/>
            <person name="Xu Z."/>
            <person name="Zhang H."/>
            <person name="Grigoriev I.V."/>
            <person name="Rokhsar D.S."/>
            <person name="Boore J.L."/>
        </authorList>
    </citation>
    <scope>NUCLEOTIDE SEQUENCE [LARGE SCALE GENOMIC DNA]</scope>
    <source>
        <strain evidence="1 2">P6497</strain>
    </source>
</reference>
<keyword evidence="2" id="KW-1185">Reference proteome</keyword>
<dbReference type="EMBL" id="JH159152">
    <property type="protein sequence ID" value="EGZ24871.1"/>
    <property type="molecule type" value="Genomic_DNA"/>
</dbReference>
<dbReference type="KEGG" id="psoj:PHYSODRAFT_462353"/>
<organism evidence="1 2">
    <name type="scientific">Phytophthora sojae (strain P6497)</name>
    <name type="common">Soybean stem and root rot agent</name>
    <name type="synonym">Phytophthora megasperma f. sp. glycines</name>
    <dbReference type="NCBI Taxonomy" id="1094619"/>
    <lineage>
        <taxon>Eukaryota</taxon>
        <taxon>Sar</taxon>
        <taxon>Stramenopiles</taxon>
        <taxon>Oomycota</taxon>
        <taxon>Peronosporomycetes</taxon>
        <taxon>Peronosporales</taxon>
        <taxon>Peronosporaceae</taxon>
        <taxon>Phytophthora</taxon>
    </lineage>
</organism>
<dbReference type="RefSeq" id="XP_009520159.1">
    <property type="nucleotide sequence ID" value="XM_009521864.1"/>
</dbReference>
<dbReference type="InParanoid" id="G4YUH9"/>
<gene>
    <name evidence="1" type="ORF">PHYSODRAFT_462353</name>
</gene>
<evidence type="ECO:0000313" key="1">
    <source>
        <dbReference type="EMBL" id="EGZ24871.1"/>
    </source>
</evidence>
<feature type="non-terminal residue" evidence="1">
    <location>
        <position position="132"/>
    </location>
</feature>
<evidence type="ECO:0008006" key="3">
    <source>
        <dbReference type="Google" id="ProtNLM"/>
    </source>
</evidence>
<proteinExistence type="predicted"/>
<sequence length="132" mass="13965">VLFGAVGLGMGVSSANPGPWEQCRSENGTEIACDKGLVCVPDVEYYGLCYTEVVGESEQCGGLGWNVSCVNGTTCERQNEGWASCQSTADARGPGAEWQQCDPEDSGNLCADSLICVDDDDYHGICVRQVAE</sequence>
<evidence type="ECO:0000313" key="2">
    <source>
        <dbReference type="Proteomes" id="UP000002640"/>
    </source>
</evidence>
<name>G4YUH9_PHYSP</name>
<protein>
    <recommendedName>
        <fullName evidence="3">CBM1 domain-containing protein</fullName>
    </recommendedName>
</protein>
<dbReference type="GeneID" id="20653286"/>
<dbReference type="SMR" id="G4YUH9"/>
<accession>G4YUH9</accession>
<dbReference type="AlphaFoldDB" id="G4YUH9"/>
<dbReference type="Proteomes" id="UP000002640">
    <property type="component" value="Unassembled WGS sequence"/>
</dbReference>